<dbReference type="Proteomes" id="UP000008068">
    <property type="component" value="Unassembled WGS sequence"/>
</dbReference>
<name>G0NCH4_CAEBE</name>
<dbReference type="EMBL" id="GL379862">
    <property type="protein sequence ID" value="EGT57479.1"/>
    <property type="molecule type" value="Genomic_DNA"/>
</dbReference>
<keyword evidence="3" id="KW-1185">Reference proteome</keyword>
<gene>
    <name evidence="2" type="ORF">CAEBREN_28650</name>
</gene>
<reference evidence="3" key="1">
    <citation type="submission" date="2011-07" db="EMBL/GenBank/DDBJ databases">
        <authorList>
            <consortium name="Caenorhabditis brenneri Sequencing and Analysis Consortium"/>
            <person name="Wilson R.K."/>
        </authorList>
    </citation>
    <scope>NUCLEOTIDE SEQUENCE [LARGE SCALE GENOMIC DNA]</scope>
    <source>
        <strain evidence="3">PB2801</strain>
    </source>
</reference>
<sequence length="58" mass="5705">MGNAASGGSSGGGGSSRRGGGGGDGRGNDYNNATVFSNGRLAAAETNHFEKISHAPFY</sequence>
<accession>G0NCH4</accession>
<dbReference type="InParanoid" id="G0NCH4"/>
<organism evidence="3">
    <name type="scientific">Caenorhabditis brenneri</name>
    <name type="common">Nematode worm</name>
    <dbReference type="NCBI Taxonomy" id="135651"/>
    <lineage>
        <taxon>Eukaryota</taxon>
        <taxon>Metazoa</taxon>
        <taxon>Ecdysozoa</taxon>
        <taxon>Nematoda</taxon>
        <taxon>Chromadorea</taxon>
        <taxon>Rhabditida</taxon>
        <taxon>Rhabditina</taxon>
        <taxon>Rhabditomorpha</taxon>
        <taxon>Rhabditoidea</taxon>
        <taxon>Rhabditidae</taxon>
        <taxon>Peloderinae</taxon>
        <taxon>Caenorhabditis</taxon>
    </lineage>
</organism>
<evidence type="ECO:0000313" key="2">
    <source>
        <dbReference type="EMBL" id="EGT57479.1"/>
    </source>
</evidence>
<dbReference type="HOGENOM" id="CLU_2981050_0_0_1"/>
<dbReference type="STRING" id="135651.G0NCH4"/>
<feature type="compositionally biased region" description="Gly residues" evidence="1">
    <location>
        <begin position="8"/>
        <end position="25"/>
    </location>
</feature>
<evidence type="ECO:0000256" key="1">
    <source>
        <dbReference type="SAM" id="MobiDB-lite"/>
    </source>
</evidence>
<protein>
    <submittedName>
        <fullName evidence="2">Uncharacterized protein</fullName>
    </submittedName>
</protein>
<proteinExistence type="predicted"/>
<dbReference type="eggNOG" id="ENOG502TK8C">
    <property type="taxonomic scope" value="Eukaryota"/>
</dbReference>
<feature type="region of interest" description="Disordered" evidence="1">
    <location>
        <begin position="1"/>
        <end position="32"/>
    </location>
</feature>
<evidence type="ECO:0000313" key="3">
    <source>
        <dbReference type="Proteomes" id="UP000008068"/>
    </source>
</evidence>
<dbReference type="AlphaFoldDB" id="G0NCH4"/>